<protein>
    <submittedName>
        <fullName evidence="2">FeoB-associated Cys-rich membrane protein</fullName>
    </submittedName>
</protein>
<organism evidence="2">
    <name type="scientific">Dulem virus 37</name>
    <dbReference type="NCBI Taxonomy" id="3145755"/>
    <lineage>
        <taxon>Viruses</taxon>
        <taxon>Duplodnaviria</taxon>
        <taxon>Heunggongvirae</taxon>
        <taxon>Uroviricota</taxon>
        <taxon>Caudoviricetes</taxon>
    </lineage>
</organism>
<feature type="transmembrane region" description="Helical" evidence="1">
    <location>
        <begin position="6"/>
        <end position="28"/>
    </location>
</feature>
<evidence type="ECO:0000313" key="2">
    <source>
        <dbReference type="EMBL" id="XCD04248.1"/>
    </source>
</evidence>
<sequence length="55" mass="6226">MVEVITNAVLAVLIIVLHIIWIISLIRWDGKCHCDKSKCSKCPYSGSCNYENTDE</sequence>
<name>A0AAU8AW85_9CAUD</name>
<keyword evidence="1" id="KW-1133">Transmembrane helix</keyword>
<keyword evidence="1" id="KW-0812">Transmembrane</keyword>
<reference evidence="2" key="1">
    <citation type="submission" date="2024-03" db="EMBL/GenBank/DDBJ databases">
        <title>Diverse circular DNA viruses in blood, oral, and fecal samples of captive lemurs.</title>
        <authorList>
            <person name="Paietta E.N."/>
            <person name="Kraberger S."/>
            <person name="Lund M.C."/>
            <person name="Custer J.M."/>
            <person name="Vargas K.M."/>
            <person name="Ehmke E.E."/>
            <person name="Yoder A.D."/>
            <person name="Varsani A."/>
        </authorList>
    </citation>
    <scope>NUCLEOTIDE SEQUENCE</scope>
    <source>
        <strain evidence="2">Duke_22FF_208</strain>
    </source>
</reference>
<accession>A0AAU8AW85</accession>
<keyword evidence="1" id="KW-0472">Membrane</keyword>
<evidence type="ECO:0000256" key="1">
    <source>
        <dbReference type="SAM" id="Phobius"/>
    </source>
</evidence>
<dbReference type="EMBL" id="PP511443">
    <property type="protein sequence ID" value="XCD04248.1"/>
    <property type="molecule type" value="Genomic_DNA"/>
</dbReference>
<proteinExistence type="predicted"/>